<dbReference type="EMBL" id="SUTE01000062">
    <property type="protein sequence ID" value="MBE6505653.1"/>
    <property type="molecule type" value="Genomic_DNA"/>
</dbReference>
<dbReference type="Proteomes" id="UP000762703">
    <property type="component" value="Unassembled WGS sequence"/>
</dbReference>
<protein>
    <recommendedName>
        <fullName evidence="3">Transposase</fullName>
    </recommendedName>
</protein>
<name>A0A8T3VK62_9EURY</name>
<sequence>MPIAELFTDEENIPIVQEFIRQNIKQKDRTAIVTDLKIGYEEIMKELGFKRHQLCIFHLKLNINKLIKTEIRKLKAEYTRKLTKIYENESSEFIEKEVETLLKKDKKEIGYYQQLFYYLFKERTYYKALSYIKLLKMNIDTFPEFFKEYLLKNFFPRYKKFLYYLEFPYNQRLDNTNNQTENYIGGTMPKAYKRKYRTKKGIINQICHKGNGWIENQKNQQT</sequence>
<comment type="caution">
    <text evidence="1">The sequence shown here is derived from an EMBL/GenBank/DDBJ whole genome shotgun (WGS) entry which is preliminary data.</text>
</comment>
<evidence type="ECO:0008006" key="3">
    <source>
        <dbReference type="Google" id="ProtNLM"/>
    </source>
</evidence>
<organism evidence="1 2">
    <name type="scientific">Methanobrevibacter millerae</name>
    <dbReference type="NCBI Taxonomy" id="230361"/>
    <lineage>
        <taxon>Archaea</taxon>
        <taxon>Methanobacteriati</taxon>
        <taxon>Methanobacteriota</taxon>
        <taxon>Methanomada group</taxon>
        <taxon>Methanobacteria</taxon>
        <taxon>Methanobacteriales</taxon>
        <taxon>Methanobacteriaceae</taxon>
        <taxon>Methanobrevibacter</taxon>
    </lineage>
</organism>
<dbReference type="AlphaFoldDB" id="A0A8T3VK62"/>
<proteinExistence type="predicted"/>
<accession>A0A8T3VK62</accession>
<reference evidence="1" key="1">
    <citation type="submission" date="2019-04" db="EMBL/GenBank/DDBJ databases">
        <title>Evolution of Biomass-Degrading Anaerobic Consortia Revealed by Metagenomics.</title>
        <authorList>
            <person name="Peng X."/>
        </authorList>
    </citation>
    <scope>NUCLEOTIDE SEQUENCE</scope>
    <source>
        <strain evidence="1">SIG12</strain>
    </source>
</reference>
<evidence type="ECO:0000313" key="1">
    <source>
        <dbReference type="EMBL" id="MBE6505653.1"/>
    </source>
</evidence>
<evidence type="ECO:0000313" key="2">
    <source>
        <dbReference type="Proteomes" id="UP000762703"/>
    </source>
</evidence>
<gene>
    <name evidence="1" type="ORF">E7Z73_07950</name>
</gene>